<dbReference type="EMBL" id="BAABEY010000015">
    <property type="protein sequence ID" value="GAA4436375.1"/>
    <property type="molecule type" value="Genomic_DNA"/>
</dbReference>
<accession>A0ABP8LTE8</accession>
<dbReference type="Proteomes" id="UP001501508">
    <property type="component" value="Unassembled WGS sequence"/>
</dbReference>
<dbReference type="RefSeq" id="WP_345027610.1">
    <property type="nucleotide sequence ID" value="NZ_BAABEY010000015.1"/>
</dbReference>
<sequence>MAKKYSIAAHLIHSRIQLVPRRLQTSGKMVAGSFLLSNNAIIRKAAKAVERDHGITTTEKDCLQAAELLITACERKHETEYYVIILRGPAGDKLISSRDDGRTIIFTNPDFRYHRIKSATEMLNKIREHNPHLFSWTFIDTRWEITEINK</sequence>
<protein>
    <submittedName>
        <fullName evidence="1">Uncharacterized protein</fullName>
    </submittedName>
</protein>
<evidence type="ECO:0000313" key="2">
    <source>
        <dbReference type="Proteomes" id="UP001501508"/>
    </source>
</evidence>
<proteinExistence type="predicted"/>
<comment type="caution">
    <text evidence="1">The sequence shown here is derived from an EMBL/GenBank/DDBJ whole genome shotgun (WGS) entry which is preliminary data.</text>
</comment>
<evidence type="ECO:0000313" key="1">
    <source>
        <dbReference type="EMBL" id="GAA4436375.1"/>
    </source>
</evidence>
<gene>
    <name evidence="1" type="ORF">GCM10023091_14200</name>
</gene>
<name>A0ABP8LTE8_9BACT</name>
<reference evidence="2" key="1">
    <citation type="journal article" date="2019" name="Int. J. Syst. Evol. Microbiol.">
        <title>The Global Catalogue of Microorganisms (GCM) 10K type strain sequencing project: providing services to taxonomists for standard genome sequencing and annotation.</title>
        <authorList>
            <consortium name="The Broad Institute Genomics Platform"/>
            <consortium name="The Broad Institute Genome Sequencing Center for Infectious Disease"/>
            <person name="Wu L."/>
            <person name="Ma J."/>
        </authorList>
    </citation>
    <scope>NUCLEOTIDE SEQUENCE [LARGE SCALE GENOMIC DNA]</scope>
    <source>
        <strain evidence="2">JCM 31920</strain>
    </source>
</reference>
<keyword evidence="2" id="KW-1185">Reference proteome</keyword>
<organism evidence="1 2">
    <name type="scientific">Ravibacter arvi</name>
    <dbReference type="NCBI Taxonomy" id="2051041"/>
    <lineage>
        <taxon>Bacteria</taxon>
        <taxon>Pseudomonadati</taxon>
        <taxon>Bacteroidota</taxon>
        <taxon>Cytophagia</taxon>
        <taxon>Cytophagales</taxon>
        <taxon>Spirosomataceae</taxon>
        <taxon>Ravibacter</taxon>
    </lineage>
</organism>